<dbReference type="GO" id="GO:0005886">
    <property type="term" value="C:plasma membrane"/>
    <property type="evidence" value="ECO:0007669"/>
    <property type="project" value="TreeGrafter"/>
</dbReference>
<dbReference type="GO" id="GO:0004459">
    <property type="term" value="F:L-lactate dehydrogenase (NAD+) activity"/>
    <property type="evidence" value="ECO:0007669"/>
    <property type="project" value="TreeGrafter"/>
</dbReference>
<proteinExistence type="inferred from homology"/>
<dbReference type="GO" id="GO:0009060">
    <property type="term" value="P:aerobic respiration"/>
    <property type="evidence" value="ECO:0007669"/>
    <property type="project" value="TreeGrafter"/>
</dbReference>
<accession>A0A3A8B9H5</accession>
<dbReference type="InterPro" id="IPR008259">
    <property type="entry name" value="FMN_hydac_DH_AS"/>
</dbReference>
<dbReference type="PANTHER" id="PTHR10578">
    <property type="entry name" value="S -2-HYDROXY-ACID OXIDASE-RELATED"/>
    <property type="match status" value="1"/>
</dbReference>
<feature type="binding site" evidence="7">
    <location>
        <position position="133"/>
    </location>
    <ligand>
        <name>glyoxylate</name>
        <dbReference type="ChEBI" id="CHEBI:36655"/>
    </ligand>
</feature>
<dbReference type="CDD" id="cd02809">
    <property type="entry name" value="alpha_hydroxyacid_oxid_FMN"/>
    <property type="match status" value="1"/>
</dbReference>
<keyword evidence="2 7" id="KW-0285">Flavoprotein</keyword>
<comment type="cofactor">
    <cofactor evidence="1">
        <name>FMN</name>
        <dbReference type="ChEBI" id="CHEBI:58210"/>
    </cofactor>
</comment>
<feature type="active site" description="Proton acceptor" evidence="6">
    <location>
        <position position="278"/>
    </location>
</feature>
<feature type="binding site" evidence="7">
    <location>
        <position position="276"/>
    </location>
    <ligand>
        <name>FMN</name>
        <dbReference type="ChEBI" id="CHEBI:58210"/>
    </ligand>
</feature>
<dbReference type="Proteomes" id="UP000281128">
    <property type="component" value="Unassembled WGS sequence"/>
</dbReference>
<evidence type="ECO:0000256" key="5">
    <source>
        <dbReference type="ARBA" id="ARBA00024042"/>
    </source>
</evidence>
<feature type="domain" description="FMN hydroxy acid dehydrogenase" evidence="8">
    <location>
        <begin position="2"/>
        <end position="378"/>
    </location>
</feature>
<evidence type="ECO:0000256" key="4">
    <source>
        <dbReference type="ARBA" id="ARBA00023002"/>
    </source>
</evidence>
<sequence>MDLHARYPGLADLKARARARLPRFVWEYLDSGTGAERTRHANEAALAEVTLMPSILHGEFAPDLSTELLGRTLPLPFGIGPVGMSGLVWPDAERHLARAAAEAGVPYTLSTVASQTPEDVAPELGEHGWFQMYPPRDPEIRADMLNRARAAGFSTLVLTVDVPVASRRERQVRSGLTQPPRLTPRLLAQVATRPAWALGMARMGMPRMRMIDGYAGETSGLPSTQHAGYLLRTSPDWDYLRWLRDAWEGPFIVKGVLDPAFVPRLEKAGVDAIWISNHGGRQFDAAPATVDALPALRAATDLPILFDGGVGGGLDMLRAIALGADFVMMARPWHYALAALGPDGPAHLAETLRLDLVSNMGQLGAHRLRDVRERLCRG</sequence>
<feature type="binding site" evidence="7">
    <location>
        <position position="159"/>
    </location>
    <ligand>
        <name>FMN</name>
        <dbReference type="ChEBI" id="CHEBI:58210"/>
    </ligand>
</feature>
<feature type="binding site" evidence="7">
    <location>
        <position position="131"/>
    </location>
    <ligand>
        <name>FMN</name>
        <dbReference type="ChEBI" id="CHEBI:58210"/>
    </ligand>
</feature>
<keyword evidence="10" id="KW-1185">Reference proteome</keyword>
<feature type="binding site" evidence="7">
    <location>
        <begin position="81"/>
        <end position="83"/>
    </location>
    <ligand>
        <name>FMN</name>
        <dbReference type="ChEBI" id="CHEBI:58210"/>
    </ligand>
</feature>
<feature type="binding site" evidence="7">
    <location>
        <position position="281"/>
    </location>
    <ligand>
        <name>glyoxylate</name>
        <dbReference type="ChEBI" id="CHEBI:36655"/>
    </ligand>
</feature>
<evidence type="ECO:0000256" key="3">
    <source>
        <dbReference type="ARBA" id="ARBA00022643"/>
    </source>
</evidence>
<comment type="similarity">
    <text evidence="5">Belongs to the FMN-dependent alpha-hydroxy acid dehydrogenase family.</text>
</comment>
<organism evidence="9 10">
    <name type="scientific">Roseovarius spongiae</name>
    <dbReference type="NCBI Taxonomy" id="2320272"/>
    <lineage>
        <taxon>Bacteria</taxon>
        <taxon>Pseudomonadati</taxon>
        <taxon>Pseudomonadota</taxon>
        <taxon>Alphaproteobacteria</taxon>
        <taxon>Rhodobacterales</taxon>
        <taxon>Roseobacteraceae</taxon>
        <taxon>Roseovarius</taxon>
    </lineage>
</organism>
<dbReference type="PROSITE" id="PS51349">
    <property type="entry name" value="FMN_HYDROXY_ACID_DH_2"/>
    <property type="match status" value="1"/>
</dbReference>
<dbReference type="Pfam" id="PF01070">
    <property type="entry name" value="FMN_dh"/>
    <property type="match status" value="1"/>
</dbReference>
<feature type="binding site" evidence="7">
    <location>
        <position position="168"/>
    </location>
    <ligand>
        <name>glyoxylate</name>
        <dbReference type="ChEBI" id="CHEBI:36655"/>
    </ligand>
</feature>
<evidence type="ECO:0000259" key="8">
    <source>
        <dbReference type="PROSITE" id="PS51349"/>
    </source>
</evidence>
<dbReference type="InterPro" id="IPR000262">
    <property type="entry name" value="FMN-dep_DH"/>
</dbReference>
<dbReference type="Gene3D" id="3.20.20.70">
    <property type="entry name" value="Aldolase class I"/>
    <property type="match status" value="1"/>
</dbReference>
<keyword evidence="4" id="KW-0560">Oxidoreductase</keyword>
<evidence type="ECO:0000256" key="1">
    <source>
        <dbReference type="ARBA" id="ARBA00001917"/>
    </source>
</evidence>
<feature type="binding site" evidence="7">
    <location>
        <position position="254"/>
    </location>
    <ligand>
        <name>FMN</name>
        <dbReference type="ChEBI" id="CHEBI:58210"/>
    </ligand>
</feature>
<feature type="binding site" evidence="7">
    <location>
        <position position="28"/>
    </location>
    <ligand>
        <name>glyoxylate</name>
        <dbReference type="ChEBI" id="CHEBI:36655"/>
    </ligand>
</feature>
<comment type="caution">
    <text evidence="9">The sequence shown here is derived from an EMBL/GenBank/DDBJ whole genome shotgun (WGS) entry which is preliminary data.</text>
</comment>
<keyword evidence="3 7" id="KW-0288">FMN</keyword>
<dbReference type="InterPro" id="IPR037396">
    <property type="entry name" value="FMN_HAD"/>
</dbReference>
<dbReference type="OrthoDB" id="9770452at2"/>
<evidence type="ECO:0000313" key="10">
    <source>
        <dbReference type="Proteomes" id="UP000281128"/>
    </source>
</evidence>
<reference evidence="9 10" key="1">
    <citation type="submission" date="2018-09" db="EMBL/GenBank/DDBJ databases">
        <title>Roseovarius spongiae sp. nov., isolated from a marine sponge.</title>
        <authorList>
            <person name="Zhuang L."/>
            <person name="Luo L."/>
        </authorList>
    </citation>
    <scope>NUCLEOTIDE SEQUENCE [LARGE SCALE GENOMIC DNA]</scope>
    <source>
        <strain evidence="9 10">HN-E21</strain>
    </source>
</reference>
<dbReference type="InterPro" id="IPR012133">
    <property type="entry name" value="Alpha-hydoxy_acid_DH_FMN"/>
</dbReference>
<gene>
    <name evidence="9" type="ORF">D6850_08535</name>
</gene>
<dbReference type="EMBL" id="RAPE01000002">
    <property type="protein sequence ID" value="RKF14905.1"/>
    <property type="molecule type" value="Genomic_DNA"/>
</dbReference>
<feature type="binding site" evidence="7">
    <location>
        <position position="278"/>
    </location>
    <ligand>
        <name>glyoxylate</name>
        <dbReference type="ChEBI" id="CHEBI:36655"/>
    </ligand>
</feature>
<dbReference type="PROSITE" id="PS00557">
    <property type="entry name" value="FMN_HYDROXY_ACID_DH_1"/>
    <property type="match status" value="1"/>
</dbReference>
<protein>
    <submittedName>
        <fullName evidence="9">Alpha-hydroxy-acid oxidizing protein</fullName>
    </submittedName>
</protein>
<dbReference type="GO" id="GO:0010181">
    <property type="term" value="F:FMN binding"/>
    <property type="evidence" value="ECO:0007669"/>
    <property type="project" value="InterPro"/>
</dbReference>
<evidence type="ECO:0000256" key="7">
    <source>
        <dbReference type="PIRSR" id="PIRSR000138-2"/>
    </source>
</evidence>
<dbReference type="InterPro" id="IPR013785">
    <property type="entry name" value="Aldolase_TIM"/>
</dbReference>
<dbReference type="AlphaFoldDB" id="A0A3A8B9H5"/>
<evidence type="ECO:0000256" key="6">
    <source>
        <dbReference type="PIRSR" id="PIRSR000138-1"/>
    </source>
</evidence>
<dbReference type="PIRSF" id="PIRSF000138">
    <property type="entry name" value="Al-hdrx_acd_dh"/>
    <property type="match status" value="1"/>
</dbReference>
<feature type="binding site" evidence="7">
    <location>
        <position position="110"/>
    </location>
    <ligand>
        <name>FMN</name>
        <dbReference type="ChEBI" id="CHEBI:58210"/>
    </ligand>
</feature>
<evidence type="ECO:0000313" key="9">
    <source>
        <dbReference type="EMBL" id="RKF14905.1"/>
    </source>
</evidence>
<dbReference type="SUPFAM" id="SSF51395">
    <property type="entry name" value="FMN-linked oxidoreductases"/>
    <property type="match status" value="1"/>
</dbReference>
<name>A0A3A8B9H5_9RHOB</name>
<evidence type="ECO:0000256" key="2">
    <source>
        <dbReference type="ARBA" id="ARBA00022630"/>
    </source>
</evidence>
<dbReference type="RefSeq" id="WP_121165842.1">
    <property type="nucleotide sequence ID" value="NZ_RAPE01000002.1"/>
</dbReference>
<dbReference type="PANTHER" id="PTHR10578:SF107">
    <property type="entry name" value="2-HYDROXYACID OXIDASE 1"/>
    <property type="match status" value="1"/>
</dbReference>